<organism evidence="1 2">
    <name type="scientific">Halosaccharopolyspora lacisalsi</name>
    <dbReference type="NCBI Taxonomy" id="1000566"/>
    <lineage>
        <taxon>Bacteria</taxon>
        <taxon>Bacillati</taxon>
        <taxon>Actinomycetota</taxon>
        <taxon>Actinomycetes</taxon>
        <taxon>Pseudonocardiales</taxon>
        <taxon>Pseudonocardiaceae</taxon>
        <taxon>Halosaccharopolyspora</taxon>
    </lineage>
</organism>
<proteinExistence type="predicted"/>
<reference evidence="1 2" key="1">
    <citation type="submission" date="2020-07" db="EMBL/GenBank/DDBJ databases">
        <title>Sequencing the genomes of 1000 actinobacteria strains.</title>
        <authorList>
            <person name="Klenk H.-P."/>
        </authorList>
    </citation>
    <scope>NUCLEOTIDE SEQUENCE [LARGE SCALE GENOMIC DNA]</scope>
    <source>
        <strain evidence="1 2">DSM 45975</strain>
    </source>
</reference>
<comment type="caution">
    <text evidence="1">The sequence shown here is derived from an EMBL/GenBank/DDBJ whole genome shotgun (WGS) entry which is preliminary data.</text>
</comment>
<protein>
    <submittedName>
        <fullName evidence="1">Uncharacterized protein</fullName>
    </submittedName>
</protein>
<evidence type="ECO:0000313" key="2">
    <source>
        <dbReference type="Proteomes" id="UP000569329"/>
    </source>
</evidence>
<evidence type="ECO:0000313" key="1">
    <source>
        <dbReference type="EMBL" id="MBA8823752.1"/>
    </source>
</evidence>
<name>A0A839DP42_9PSEU</name>
<keyword evidence="2" id="KW-1185">Reference proteome</keyword>
<dbReference type="EMBL" id="JACGWZ010000001">
    <property type="protein sequence ID" value="MBA8823752.1"/>
    <property type="molecule type" value="Genomic_DNA"/>
</dbReference>
<dbReference type="RefSeq" id="WP_182543009.1">
    <property type="nucleotide sequence ID" value="NZ_JACGWZ010000001.1"/>
</dbReference>
<dbReference type="AlphaFoldDB" id="A0A839DP42"/>
<sequence length="121" mass="13862">MKQLQNRYHQYRDSAGRWHGTRLPVPLNAFGRSRLVFDRHDNAHVVMPRGRILTASRASGWTDWTPRFDARELGAFGEVLVDSVRITTYGTFSVMYQQRSSGTTPSPIRVADFRIAPRQQG</sequence>
<gene>
    <name evidence="1" type="ORF">FHX42_001081</name>
</gene>
<dbReference type="Proteomes" id="UP000569329">
    <property type="component" value="Unassembled WGS sequence"/>
</dbReference>
<accession>A0A839DP42</accession>